<feature type="transmembrane region" description="Helical" evidence="1">
    <location>
        <begin position="81"/>
        <end position="103"/>
    </location>
</feature>
<evidence type="ECO:0000313" key="2">
    <source>
        <dbReference type="EMBL" id="BCT74851.1"/>
    </source>
</evidence>
<protein>
    <recommendedName>
        <fullName evidence="4">DUF1304 domain-containing protein</fullName>
    </recommendedName>
</protein>
<dbReference type="EMBL" id="AP024525">
    <property type="protein sequence ID" value="BCT74851.1"/>
    <property type="molecule type" value="Genomic_DNA"/>
</dbReference>
<evidence type="ECO:0008006" key="4">
    <source>
        <dbReference type="Google" id="ProtNLM"/>
    </source>
</evidence>
<dbReference type="RefSeq" id="WP_229231610.1">
    <property type="nucleotide sequence ID" value="NZ_AP024525.1"/>
</dbReference>
<proteinExistence type="predicted"/>
<evidence type="ECO:0000256" key="1">
    <source>
        <dbReference type="SAM" id="Phobius"/>
    </source>
</evidence>
<dbReference type="Proteomes" id="UP001319861">
    <property type="component" value="Chromosome"/>
</dbReference>
<name>A0ABM7PRZ7_SINCY</name>
<feature type="transmembrane region" description="Helical" evidence="1">
    <location>
        <begin position="110"/>
        <end position="129"/>
    </location>
</feature>
<dbReference type="PANTHER" id="PTHR38446:SF1">
    <property type="entry name" value="BLL0914 PROTEIN"/>
    <property type="match status" value="1"/>
</dbReference>
<dbReference type="Pfam" id="PF06993">
    <property type="entry name" value="DUF1304"/>
    <property type="match status" value="1"/>
</dbReference>
<keyword evidence="3" id="KW-1185">Reference proteome</keyword>
<feature type="transmembrane region" description="Helical" evidence="1">
    <location>
        <begin position="6"/>
        <end position="25"/>
    </location>
</feature>
<dbReference type="InterPro" id="IPR009732">
    <property type="entry name" value="DUF1304"/>
</dbReference>
<gene>
    <name evidence="2" type="ORF">SCMU_06930</name>
</gene>
<keyword evidence="1" id="KW-0812">Transmembrane</keyword>
<evidence type="ECO:0000313" key="3">
    <source>
        <dbReference type="Proteomes" id="UP001319861"/>
    </source>
</evidence>
<organism evidence="2 3">
    <name type="scientific">Sinomonas cyclohexanicum</name>
    <name type="common">Corynebacterium cyclohexanicum</name>
    <dbReference type="NCBI Taxonomy" id="322009"/>
    <lineage>
        <taxon>Bacteria</taxon>
        <taxon>Bacillati</taxon>
        <taxon>Actinomycetota</taxon>
        <taxon>Actinomycetes</taxon>
        <taxon>Micrococcales</taxon>
        <taxon>Micrococcaceae</taxon>
        <taxon>Sinomonas</taxon>
    </lineage>
</organism>
<sequence length="131" mass="13881">MLIASAVLAALAGALHVYIFVLESFRWTRPSTMRTFGLRSREEAETTRLLAFNQGFYNLFLALGALVGASLLLWGPAFHQAARALLVGACGSMLAASIVLLLSDRTRLRASAVQGALPLLALLALAIAGRG</sequence>
<dbReference type="PANTHER" id="PTHR38446">
    <property type="entry name" value="BLL0914 PROTEIN"/>
    <property type="match status" value="1"/>
</dbReference>
<keyword evidence="1" id="KW-1133">Transmembrane helix</keyword>
<keyword evidence="1" id="KW-0472">Membrane</keyword>
<reference evidence="2 3" key="1">
    <citation type="journal article" date="2021" name="J. Biosci. Bioeng.">
        <title>Identification and characterization of a chc gene cluster responsible for the aromatization pathway of cyclohexanecarboxylate degradation in Sinomonas cyclohexanicum ATCC 51369.</title>
        <authorList>
            <person name="Yamamoto T."/>
            <person name="Hasegawa Y."/>
            <person name="Lau P.C.K."/>
            <person name="Iwaki H."/>
        </authorList>
    </citation>
    <scope>NUCLEOTIDE SEQUENCE [LARGE SCALE GENOMIC DNA]</scope>
    <source>
        <strain evidence="2 3">ATCC 51369</strain>
    </source>
</reference>
<accession>A0ABM7PRZ7</accession>
<feature type="transmembrane region" description="Helical" evidence="1">
    <location>
        <begin position="56"/>
        <end position="75"/>
    </location>
</feature>